<name>A0ABD5XW95_9EURY</name>
<dbReference type="EMBL" id="JBHSZG010000002">
    <property type="protein sequence ID" value="MFC7137743.1"/>
    <property type="molecule type" value="Genomic_DNA"/>
</dbReference>
<gene>
    <name evidence="1" type="ORF">ACFQRB_17325</name>
</gene>
<protein>
    <recommendedName>
        <fullName evidence="3">GAF domain-containing protein</fullName>
    </recommendedName>
</protein>
<dbReference type="InterPro" id="IPR029016">
    <property type="entry name" value="GAF-like_dom_sf"/>
</dbReference>
<dbReference type="Proteomes" id="UP001596368">
    <property type="component" value="Unassembled WGS sequence"/>
</dbReference>
<dbReference type="SUPFAM" id="SSF55781">
    <property type="entry name" value="GAF domain-like"/>
    <property type="match status" value="1"/>
</dbReference>
<keyword evidence="2" id="KW-1185">Reference proteome</keyword>
<comment type="caution">
    <text evidence="1">The sequence shown here is derived from an EMBL/GenBank/DDBJ whole genome shotgun (WGS) entry which is preliminary data.</text>
</comment>
<evidence type="ECO:0000313" key="2">
    <source>
        <dbReference type="Proteomes" id="UP001596368"/>
    </source>
</evidence>
<evidence type="ECO:0000313" key="1">
    <source>
        <dbReference type="EMBL" id="MFC7137743.1"/>
    </source>
</evidence>
<dbReference type="AlphaFoldDB" id="A0ABD5XW95"/>
<sequence length="53" mass="5427">MRGVAAPITADGTVVGALGVQGPHERFSGKRLEEDLPGLVLSTAKQAGLALDR</sequence>
<evidence type="ECO:0008006" key="3">
    <source>
        <dbReference type="Google" id="ProtNLM"/>
    </source>
</evidence>
<dbReference type="Gene3D" id="3.30.450.40">
    <property type="match status" value="1"/>
</dbReference>
<accession>A0ABD5XW95</accession>
<reference evidence="1 2" key="1">
    <citation type="journal article" date="2019" name="Int. J. Syst. Evol. Microbiol.">
        <title>The Global Catalogue of Microorganisms (GCM) 10K type strain sequencing project: providing services to taxonomists for standard genome sequencing and annotation.</title>
        <authorList>
            <consortium name="The Broad Institute Genomics Platform"/>
            <consortium name="The Broad Institute Genome Sequencing Center for Infectious Disease"/>
            <person name="Wu L."/>
            <person name="Ma J."/>
        </authorList>
    </citation>
    <scope>NUCLEOTIDE SEQUENCE [LARGE SCALE GENOMIC DNA]</scope>
    <source>
        <strain evidence="1 2">DT92</strain>
    </source>
</reference>
<organism evidence="1 2">
    <name type="scientific">Halobaculum litoreum</name>
    <dbReference type="NCBI Taxonomy" id="3031998"/>
    <lineage>
        <taxon>Archaea</taxon>
        <taxon>Methanobacteriati</taxon>
        <taxon>Methanobacteriota</taxon>
        <taxon>Stenosarchaea group</taxon>
        <taxon>Halobacteria</taxon>
        <taxon>Halobacteriales</taxon>
        <taxon>Haloferacaceae</taxon>
        <taxon>Halobaculum</taxon>
    </lineage>
</organism>
<proteinExistence type="predicted"/>